<dbReference type="EMBL" id="CAUYUJ010021896">
    <property type="protein sequence ID" value="CAK0907635.1"/>
    <property type="molecule type" value="Genomic_DNA"/>
</dbReference>
<protein>
    <submittedName>
        <fullName evidence="1">Uncharacterized protein</fullName>
    </submittedName>
</protein>
<gene>
    <name evidence="1" type="ORF">PCOR1329_LOCUS82600</name>
</gene>
<comment type="caution">
    <text evidence="1">The sequence shown here is derived from an EMBL/GenBank/DDBJ whole genome shotgun (WGS) entry which is preliminary data.</text>
</comment>
<proteinExistence type="predicted"/>
<feature type="non-terminal residue" evidence="1">
    <location>
        <position position="132"/>
    </location>
</feature>
<name>A0ABN9Y6N0_9DINO</name>
<sequence length="132" mass="14431">MLKSVIDKEVWPQTGQFELGLCYEPGDMGKLPGMEKSSQMHAWLKNALAQVKVDAAIKGILSVMLTCGSMLALDSVMPELEVQKLSTCTPEVWKQCRKQLKAKLKEKGSSATLDWLPEEAPRSAVLGKAAKA</sequence>
<evidence type="ECO:0000313" key="2">
    <source>
        <dbReference type="Proteomes" id="UP001189429"/>
    </source>
</evidence>
<evidence type="ECO:0000313" key="1">
    <source>
        <dbReference type="EMBL" id="CAK0907635.1"/>
    </source>
</evidence>
<organism evidence="1 2">
    <name type="scientific">Prorocentrum cordatum</name>
    <dbReference type="NCBI Taxonomy" id="2364126"/>
    <lineage>
        <taxon>Eukaryota</taxon>
        <taxon>Sar</taxon>
        <taxon>Alveolata</taxon>
        <taxon>Dinophyceae</taxon>
        <taxon>Prorocentrales</taxon>
        <taxon>Prorocentraceae</taxon>
        <taxon>Prorocentrum</taxon>
    </lineage>
</organism>
<keyword evidence="2" id="KW-1185">Reference proteome</keyword>
<accession>A0ABN9Y6N0</accession>
<dbReference type="Proteomes" id="UP001189429">
    <property type="component" value="Unassembled WGS sequence"/>
</dbReference>
<reference evidence="1" key="1">
    <citation type="submission" date="2023-10" db="EMBL/GenBank/DDBJ databases">
        <authorList>
            <person name="Chen Y."/>
            <person name="Shah S."/>
            <person name="Dougan E. K."/>
            <person name="Thang M."/>
            <person name="Chan C."/>
        </authorList>
    </citation>
    <scope>NUCLEOTIDE SEQUENCE [LARGE SCALE GENOMIC DNA]</scope>
</reference>